<organism evidence="2 3">
    <name type="scientific">Pristionchus entomophagus</name>
    <dbReference type="NCBI Taxonomy" id="358040"/>
    <lineage>
        <taxon>Eukaryota</taxon>
        <taxon>Metazoa</taxon>
        <taxon>Ecdysozoa</taxon>
        <taxon>Nematoda</taxon>
        <taxon>Chromadorea</taxon>
        <taxon>Rhabditida</taxon>
        <taxon>Rhabditina</taxon>
        <taxon>Diplogasteromorpha</taxon>
        <taxon>Diplogasteroidea</taxon>
        <taxon>Neodiplogasteridae</taxon>
        <taxon>Pristionchus</taxon>
    </lineage>
</organism>
<dbReference type="Proteomes" id="UP001432027">
    <property type="component" value="Unassembled WGS sequence"/>
</dbReference>
<sequence length="290" mass="31424">PLPSFVRRSFVQSGGMPTESGSTTPNSKSYSSSIQSGGKPRHRGVSPGVLGGLGTFRKATVVVKRTPYPKALTAALNDYDQYREATESMFGCLLNLIQPNGMYRGVTGTSLILKPPEGQEPHEALYAALAAKPMVLNNQPKLQEDLDKSSATVAMLAEEKNAFFRSAESKMAHLSFFVYKFTVDFEEARAVMEKSRDSVDSASNALKRAGKNAVSAAESALNLAAAEYKKAVDAVLSLLTTLPELKKNHYTEIEDVVTMLVDHNTNMKKCLAEIRMPAPMGEKSKTPITG</sequence>
<feature type="compositionally biased region" description="Low complexity" evidence="1">
    <location>
        <begin position="20"/>
        <end position="36"/>
    </location>
</feature>
<proteinExistence type="predicted"/>
<evidence type="ECO:0000256" key="1">
    <source>
        <dbReference type="SAM" id="MobiDB-lite"/>
    </source>
</evidence>
<name>A0AAV5SBA9_9BILA</name>
<evidence type="ECO:0000313" key="2">
    <source>
        <dbReference type="EMBL" id="GMS79615.1"/>
    </source>
</evidence>
<feature type="region of interest" description="Disordered" evidence="1">
    <location>
        <begin position="1"/>
        <end position="48"/>
    </location>
</feature>
<keyword evidence="3" id="KW-1185">Reference proteome</keyword>
<evidence type="ECO:0008006" key="4">
    <source>
        <dbReference type="Google" id="ProtNLM"/>
    </source>
</evidence>
<dbReference type="AlphaFoldDB" id="A0AAV5SBA9"/>
<feature type="non-terminal residue" evidence="2">
    <location>
        <position position="1"/>
    </location>
</feature>
<reference evidence="2" key="1">
    <citation type="submission" date="2023-10" db="EMBL/GenBank/DDBJ databases">
        <title>Genome assembly of Pristionchus species.</title>
        <authorList>
            <person name="Yoshida K."/>
            <person name="Sommer R.J."/>
        </authorList>
    </citation>
    <scope>NUCLEOTIDE SEQUENCE</scope>
    <source>
        <strain evidence="2">RS0144</strain>
    </source>
</reference>
<dbReference type="InterPro" id="IPR027267">
    <property type="entry name" value="AH/BAR_dom_sf"/>
</dbReference>
<evidence type="ECO:0000313" key="3">
    <source>
        <dbReference type="Proteomes" id="UP001432027"/>
    </source>
</evidence>
<dbReference type="EMBL" id="BTSX01000001">
    <property type="protein sequence ID" value="GMS79615.1"/>
    <property type="molecule type" value="Genomic_DNA"/>
</dbReference>
<comment type="caution">
    <text evidence="2">The sequence shown here is derived from an EMBL/GenBank/DDBJ whole genome shotgun (WGS) entry which is preliminary data.</text>
</comment>
<accession>A0AAV5SBA9</accession>
<gene>
    <name evidence="2" type="ORF">PENTCL1PPCAC_1790</name>
</gene>
<protein>
    <recommendedName>
        <fullName evidence="4">BAR domain-containing protein</fullName>
    </recommendedName>
</protein>
<dbReference type="Gene3D" id="1.20.1270.60">
    <property type="entry name" value="Arfaptin homology (AH) domain/BAR domain"/>
    <property type="match status" value="1"/>
</dbReference>